<dbReference type="Proteomes" id="UP001054837">
    <property type="component" value="Unassembled WGS sequence"/>
</dbReference>
<evidence type="ECO:0000313" key="2">
    <source>
        <dbReference type="EMBL" id="GIY19807.1"/>
    </source>
</evidence>
<evidence type="ECO:0000313" key="3">
    <source>
        <dbReference type="Proteomes" id="UP001054837"/>
    </source>
</evidence>
<comment type="caution">
    <text evidence="2">The sequence shown here is derived from an EMBL/GenBank/DDBJ whole genome shotgun (WGS) entry which is preliminary data.</text>
</comment>
<gene>
    <name evidence="2" type="ORF">CDAR_244111</name>
</gene>
<proteinExistence type="predicted"/>
<dbReference type="EMBL" id="BPLQ01006072">
    <property type="protein sequence ID" value="GIY19807.1"/>
    <property type="molecule type" value="Genomic_DNA"/>
</dbReference>
<name>A0AAV4REN0_9ARAC</name>
<organism evidence="2 3">
    <name type="scientific">Caerostris darwini</name>
    <dbReference type="NCBI Taxonomy" id="1538125"/>
    <lineage>
        <taxon>Eukaryota</taxon>
        <taxon>Metazoa</taxon>
        <taxon>Ecdysozoa</taxon>
        <taxon>Arthropoda</taxon>
        <taxon>Chelicerata</taxon>
        <taxon>Arachnida</taxon>
        <taxon>Araneae</taxon>
        <taxon>Araneomorphae</taxon>
        <taxon>Entelegynae</taxon>
        <taxon>Araneoidea</taxon>
        <taxon>Araneidae</taxon>
        <taxon>Caerostris</taxon>
    </lineage>
</organism>
<reference evidence="2 3" key="1">
    <citation type="submission" date="2021-06" db="EMBL/GenBank/DDBJ databases">
        <title>Caerostris darwini draft genome.</title>
        <authorList>
            <person name="Kono N."/>
            <person name="Arakawa K."/>
        </authorList>
    </citation>
    <scope>NUCLEOTIDE SEQUENCE [LARGE SCALE GENOMIC DNA]</scope>
</reference>
<protein>
    <submittedName>
        <fullName evidence="2">Uncharacterized protein</fullName>
    </submittedName>
</protein>
<dbReference type="AlphaFoldDB" id="A0AAV4REN0"/>
<accession>A0AAV4REN0</accession>
<evidence type="ECO:0000256" key="1">
    <source>
        <dbReference type="SAM" id="MobiDB-lite"/>
    </source>
</evidence>
<feature type="region of interest" description="Disordered" evidence="1">
    <location>
        <begin position="28"/>
        <end position="47"/>
    </location>
</feature>
<sequence>MNREMRHCLICPVLTAFRRFPGKDASVVHSADGRPGLHQRRPCSEQNPRVMYHGTTKHHEYCEYRHENVRQVHGRRRWRWRRFMRPGSWKLELRLWTLSFVTVTEGSMNVLR</sequence>
<keyword evidence="3" id="KW-1185">Reference proteome</keyword>